<reference evidence="2 3" key="1">
    <citation type="submission" date="2016-04" db="EMBL/GenBank/DDBJ databases">
        <authorList>
            <person name="Evans L.H."/>
            <person name="Alamgir A."/>
            <person name="Owens N."/>
            <person name="Weber N.D."/>
            <person name="Virtaneva K."/>
            <person name="Barbian K."/>
            <person name="Babar A."/>
            <person name="Rosenke K."/>
        </authorList>
    </citation>
    <scope>NUCLEOTIDE SEQUENCE [LARGE SCALE GENOMIC DNA]</scope>
    <source>
        <strain evidence="2 3">CCM 8644</strain>
    </source>
</reference>
<dbReference type="InterPro" id="IPR008979">
    <property type="entry name" value="Galactose-bd-like_sf"/>
</dbReference>
<comment type="caution">
    <text evidence="2">The sequence shown here is derived from an EMBL/GenBank/DDBJ whole genome shotgun (WGS) entry which is preliminary data.</text>
</comment>
<evidence type="ECO:0000313" key="3">
    <source>
        <dbReference type="Proteomes" id="UP000078459"/>
    </source>
</evidence>
<dbReference type="SUPFAM" id="SSF49785">
    <property type="entry name" value="Galactose-binding domain-like"/>
    <property type="match status" value="1"/>
</dbReference>
<proteinExistence type="predicted"/>
<name>A0A179DFR3_9SPHI</name>
<protein>
    <recommendedName>
        <fullName evidence="4">Glycosyl hydrolases family 2 sugar binding domain-containing protein</fullName>
    </recommendedName>
</protein>
<organism evidence="2 3">
    <name type="scientific">Pedobacter psychrophilus</name>
    <dbReference type="NCBI Taxonomy" id="1826909"/>
    <lineage>
        <taxon>Bacteria</taxon>
        <taxon>Pseudomonadati</taxon>
        <taxon>Bacteroidota</taxon>
        <taxon>Sphingobacteriia</taxon>
        <taxon>Sphingobacteriales</taxon>
        <taxon>Sphingobacteriaceae</taxon>
        <taxon>Pedobacter</taxon>
    </lineage>
</organism>
<dbReference type="Proteomes" id="UP000078459">
    <property type="component" value="Unassembled WGS sequence"/>
</dbReference>
<feature type="signal peptide" evidence="1">
    <location>
        <begin position="1"/>
        <end position="20"/>
    </location>
</feature>
<dbReference type="OrthoDB" id="3668964at2"/>
<reference evidence="2 3" key="2">
    <citation type="submission" date="2016-06" db="EMBL/GenBank/DDBJ databases">
        <title>Pedobacter psychrophilus sp. nov., isolated from Antarctic fragmentary rock.</title>
        <authorList>
            <person name="Svec P."/>
        </authorList>
    </citation>
    <scope>NUCLEOTIDE SEQUENCE [LARGE SCALE GENOMIC DNA]</scope>
    <source>
        <strain evidence="2 3">CCM 8644</strain>
    </source>
</reference>
<sequence length="256" mass="28963">MKIKINILFILLLSTSTVFAQLPLNGNWNYTFKDDKASSASNFDDSAWQKRASDNLKWGKTELPKPSYVVWIRKTVVIPSSLKNEQKKTGALALYLGRISEEDNAYFNGKKIGESTSGDIKRAYILNDKDILWDKENTFAIRITHWGTWASVNDNPIIASAKPEQIFVMKATAEGATTKDEVKNKSVTYTNTIKNNSLNTVEASITSDFFDINQKKIKSVQKLVSLKPGDNIFKIPYTSPSSFLKIQYWFQVPKCI</sequence>
<gene>
    <name evidence="2" type="ORF">A5893_09480</name>
</gene>
<evidence type="ECO:0000256" key="1">
    <source>
        <dbReference type="SAM" id="SignalP"/>
    </source>
</evidence>
<accession>A0A179DFR3</accession>
<keyword evidence="1" id="KW-0732">Signal</keyword>
<evidence type="ECO:0000313" key="2">
    <source>
        <dbReference type="EMBL" id="OAQ39798.1"/>
    </source>
</evidence>
<dbReference type="Gene3D" id="2.60.120.260">
    <property type="entry name" value="Galactose-binding domain-like"/>
    <property type="match status" value="1"/>
</dbReference>
<dbReference type="EMBL" id="LWHJ01000027">
    <property type="protein sequence ID" value="OAQ39798.1"/>
    <property type="molecule type" value="Genomic_DNA"/>
</dbReference>
<dbReference type="STRING" id="1826909.A5893_09480"/>
<evidence type="ECO:0008006" key="4">
    <source>
        <dbReference type="Google" id="ProtNLM"/>
    </source>
</evidence>
<feature type="chain" id="PRO_5008100469" description="Glycosyl hydrolases family 2 sugar binding domain-containing protein" evidence="1">
    <location>
        <begin position="21"/>
        <end position="256"/>
    </location>
</feature>
<dbReference type="RefSeq" id="WP_068822414.1">
    <property type="nucleotide sequence ID" value="NZ_LWHJ01000027.1"/>
</dbReference>
<keyword evidence="3" id="KW-1185">Reference proteome</keyword>
<dbReference type="AlphaFoldDB" id="A0A179DFR3"/>